<dbReference type="RefSeq" id="WP_185747299.1">
    <property type="nucleotide sequence ID" value="NZ_BAAAQC010000004.1"/>
</dbReference>
<reference evidence="5 6" key="1">
    <citation type="submission" date="2019-06" db="EMBL/GenBank/DDBJ databases">
        <title>Sequencing the genomes of 1000 actinobacteria strains.</title>
        <authorList>
            <person name="Klenk H.-P."/>
        </authorList>
    </citation>
    <scope>NUCLEOTIDE SEQUENCE [LARGE SCALE GENOMIC DNA]</scope>
    <source>
        <strain evidence="5 6">DSM 21776</strain>
    </source>
</reference>
<organism evidence="5 6">
    <name type="scientific">Humibacillus xanthopallidus</name>
    <dbReference type="NCBI Taxonomy" id="412689"/>
    <lineage>
        <taxon>Bacteria</taxon>
        <taxon>Bacillati</taxon>
        <taxon>Actinomycetota</taxon>
        <taxon>Actinomycetes</taxon>
        <taxon>Micrococcales</taxon>
        <taxon>Intrasporangiaceae</taxon>
        <taxon>Humibacillus</taxon>
    </lineage>
</organism>
<sequence>MTDVHVVVPEEIDDPTRPSGGNTYDRRVLDELAALGWAVHEHPVAGAWPRPDAAAHAGLATVVAGVPSGGVLLVDGLVASCADGVLAPEASRLRVVVVVHLALGSADPEAAPGERRVLGAARAVVTTSGWTRGLLLDLYGLDPAAVHVVAPGVDEAPVSPGTTSGGELLCVAAVTPAKGHLDLVSALALVGDLPWRCVVAGALTIDPRHVLEVRDRLASAGLADRVRLVGPLTGPALEQAYAAADLLVLPSLAETYGMVVTEALARGVPVFATAVGGVPEALGETADGPPGILVPPGDPESLAAALRSWLGDEGLRERLRDRALQRRRRLTGWGRTAEGLLRVLGDVMGEGPGG</sequence>
<dbReference type="InterPro" id="IPR028098">
    <property type="entry name" value="Glyco_trans_4-like_N"/>
</dbReference>
<dbReference type="PANTHER" id="PTHR46401:SF2">
    <property type="entry name" value="GLYCOSYLTRANSFERASE WBBK-RELATED"/>
    <property type="match status" value="1"/>
</dbReference>
<dbReference type="InterPro" id="IPR001296">
    <property type="entry name" value="Glyco_trans_1"/>
</dbReference>
<keyword evidence="2 5" id="KW-0808">Transferase</keyword>
<dbReference type="PANTHER" id="PTHR46401">
    <property type="entry name" value="GLYCOSYLTRANSFERASE WBBK-RELATED"/>
    <property type="match status" value="1"/>
</dbReference>
<dbReference type="Pfam" id="PF00534">
    <property type="entry name" value="Glycos_transf_1"/>
    <property type="match status" value="1"/>
</dbReference>
<dbReference type="EMBL" id="VFQF01000002">
    <property type="protein sequence ID" value="TQN46243.1"/>
    <property type="molecule type" value="Genomic_DNA"/>
</dbReference>
<dbReference type="CDD" id="cd03801">
    <property type="entry name" value="GT4_PimA-like"/>
    <property type="match status" value="1"/>
</dbReference>
<evidence type="ECO:0000313" key="5">
    <source>
        <dbReference type="EMBL" id="TQN46243.1"/>
    </source>
</evidence>
<evidence type="ECO:0000256" key="1">
    <source>
        <dbReference type="ARBA" id="ARBA00022676"/>
    </source>
</evidence>
<keyword evidence="1" id="KW-0328">Glycosyltransferase</keyword>
<name>A0A543PQ90_9MICO</name>
<feature type="domain" description="Glycosyltransferase subfamily 4-like N-terminal" evidence="4">
    <location>
        <begin position="85"/>
        <end position="155"/>
    </location>
</feature>
<dbReference type="SUPFAM" id="SSF53756">
    <property type="entry name" value="UDP-Glycosyltransferase/glycogen phosphorylase"/>
    <property type="match status" value="1"/>
</dbReference>
<dbReference type="Proteomes" id="UP000320085">
    <property type="component" value="Unassembled WGS sequence"/>
</dbReference>
<evidence type="ECO:0000259" key="4">
    <source>
        <dbReference type="Pfam" id="PF13439"/>
    </source>
</evidence>
<dbReference type="AlphaFoldDB" id="A0A543PQ90"/>
<accession>A0A543PQ90</accession>
<proteinExistence type="predicted"/>
<gene>
    <name evidence="5" type="ORF">FHX52_2949</name>
</gene>
<feature type="domain" description="Glycosyl transferase family 1" evidence="3">
    <location>
        <begin position="168"/>
        <end position="324"/>
    </location>
</feature>
<protein>
    <submittedName>
        <fullName evidence="5">Glycosyl transferase family 4</fullName>
    </submittedName>
</protein>
<evidence type="ECO:0000259" key="3">
    <source>
        <dbReference type="Pfam" id="PF00534"/>
    </source>
</evidence>
<dbReference type="GO" id="GO:0009103">
    <property type="term" value="P:lipopolysaccharide biosynthetic process"/>
    <property type="evidence" value="ECO:0007669"/>
    <property type="project" value="TreeGrafter"/>
</dbReference>
<dbReference type="Pfam" id="PF13439">
    <property type="entry name" value="Glyco_transf_4"/>
    <property type="match status" value="1"/>
</dbReference>
<comment type="caution">
    <text evidence="5">The sequence shown here is derived from an EMBL/GenBank/DDBJ whole genome shotgun (WGS) entry which is preliminary data.</text>
</comment>
<dbReference type="Gene3D" id="3.40.50.2000">
    <property type="entry name" value="Glycogen Phosphorylase B"/>
    <property type="match status" value="2"/>
</dbReference>
<evidence type="ECO:0000256" key="2">
    <source>
        <dbReference type="ARBA" id="ARBA00022679"/>
    </source>
</evidence>
<dbReference type="GO" id="GO:0016757">
    <property type="term" value="F:glycosyltransferase activity"/>
    <property type="evidence" value="ECO:0007669"/>
    <property type="project" value="UniProtKB-KW"/>
</dbReference>
<evidence type="ECO:0000313" key="6">
    <source>
        <dbReference type="Proteomes" id="UP000320085"/>
    </source>
</evidence>